<dbReference type="PANTHER" id="PTHR30036:SF7">
    <property type="entry name" value="ABC TRANSPORTER PERIPLASMIC-BINDING PROTEIN YPHF"/>
    <property type="match status" value="1"/>
</dbReference>
<evidence type="ECO:0000259" key="4">
    <source>
        <dbReference type="Pfam" id="PF13407"/>
    </source>
</evidence>
<evidence type="ECO:0000313" key="5">
    <source>
        <dbReference type="EMBL" id="RHW24998.1"/>
    </source>
</evidence>
<dbReference type="EMBL" id="QXGH01000027">
    <property type="protein sequence ID" value="RHW24998.1"/>
    <property type="molecule type" value="Genomic_DNA"/>
</dbReference>
<dbReference type="Pfam" id="PF13407">
    <property type="entry name" value="Peripla_BP_4"/>
    <property type="match status" value="1"/>
</dbReference>
<protein>
    <recommendedName>
        <fullName evidence="4">Periplasmic binding protein domain-containing protein</fullName>
    </recommendedName>
</protein>
<evidence type="ECO:0000256" key="3">
    <source>
        <dbReference type="SAM" id="MobiDB-lite"/>
    </source>
</evidence>
<dbReference type="RefSeq" id="WP_118927301.1">
    <property type="nucleotide sequence ID" value="NZ_QXGH01000027.1"/>
</dbReference>
<comment type="caution">
    <text evidence="5">The sequence shown here is derived from an EMBL/GenBank/DDBJ whole genome shotgun (WGS) entry which is preliminary data.</text>
</comment>
<proteinExistence type="inferred from homology"/>
<dbReference type="GO" id="GO:0030246">
    <property type="term" value="F:carbohydrate binding"/>
    <property type="evidence" value="ECO:0007669"/>
    <property type="project" value="TreeGrafter"/>
</dbReference>
<evidence type="ECO:0000256" key="1">
    <source>
        <dbReference type="ARBA" id="ARBA00004196"/>
    </source>
</evidence>
<reference evidence="5 6" key="1">
    <citation type="submission" date="2018-09" db="EMBL/GenBank/DDBJ databases">
        <title>Genome sequencing of Nocardioides immobilis CCTCC AB 2017083 for comparison to Nocardioides silvaticus.</title>
        <authorList>
            <person name="Li C."/>
            <person name="Wang G."/>
        </authorList>
    </citation>
    <scope>NUCLEOTIDE SEQUENCE [LARGE SCALE GENOMIC DNA]</scope>
    <source>
        <strain evidence="5 6">CCTCC AB 2017083</strain>
    </source>
</reference>
<keyword evidence="6" id="KW-1185">Reference proteome</keyword>
<dbReference type="AlphaFoldDB" id="A0A417XWY4"/>
<dbReference type="InterPro" id="IPR025997">
    <property type="entry name" value="SBP_2_dom"/>
</dbReference>
<dbReference type="Proteomes" id="UP000283644">
    <property type="component" value="Unassembled WGS sequence"/>
</dbReference>
<comment type="subcellular location">
    <subcellularLocation>
        <location evidence="1">Cell envelope</location>
    </subcellularLocation>
</comment>
<comment type="similarity">
    <text evidence="2">Belongs to the bacterial solute-binding protein 2 family.</text>
</comment>
<dbReference type="InterPro" id="IPR028082">
    <property type="entry name" value="Peripla_BP_I"/>
</dbReference>
<accession>A0A417XWY4</accession>
<dbReference type="GO" id="GO:0030288">
    <property type="term" value="C:outer membrane-bounded periplasmic space"/>
    <property type="evidence" value="ECO:0007669"/>
    <property type="project" value="TreeGrafter"/>
</dbReference>
<feature type="domain" description="Periplasmic binding protein" evidence="4">
    <location>
        <begin position="92"/>
        <end position="339"/>
    </location>
</feature>
<evidence type="ECO:0000313" key="6">
    <source>
        <dbReference type="Proteomes" id="UP000283644"/>
    </source>
</evidence>
<gene>
    <name evidence="5" type="ORF">D0Z08_21380</name>
</gene>
<sequence length="386" mass="40617">MLQIHANSAFTKVAAIVTVAAAAAALTSCNRDDVASARGDTPQANIDKAQAAVDEALQPPDKITQTQPLPEAPEKGGRVVVTTDGLPDSLRINEGVEQAAEAVGWEFVSVPKDAANPASLQSSLMNALAENPTVVTESGNPQSQFSESVLNAYAKADVPIVLDSTHPVEATDVIIGSSENIPDGYEYNKALGKTLADWFIADSEGQGTAIIENVSGYPSLTGVPDGFKAEVDALCPGCHVKVVDVSLADLGAGKLQDTVISAIRRENADYVFFDNGAFATGINSQMRAAGLGDVKIGGVSPQAESIQALKDGTQHAWMGIGFNYVGWAAMDLVFRHLQGVDLTTNNAVQPTQLLTKDNAEEGLWELPSDGLEQFKVLWQVSEAGEQ</sequence>
<dbReference type="Gene3D" id="3.40.50.2300">
    <property type="match status" value="2"/>
</dbReference>
<dbReference type="PANTHER" id="PTHR30036">
    <property type="entry name" value="D-XYLOSE-BINDING PERIPLASMIC PROTEIN"/>
    <property type="match status" value="1"/>
</dbReference>
<dbReference type="SUPFAM" id="SSF53822">
    <property type="entry name" value="Periplasmic binding protein-like I"/>
    <property type="match status" value="1"/>
</dbReference>
<dbReference type="OrthoDB" id="3460818at2"/>
<name>A0A417XWY4_9ACTN</name>
<evidence type="ECO:0000256" key="2">
    <source>
        <dbReference type="ARBA" id="ARBA00007639"/>
    </source>
</evidence>
<feature type="region of interest" description="Disordered" evidence="3">
    <location>
        <begin position="56"/>
        <end position="79"/>
    </location>
</feature>
<organism evidence="5 6">
    <name type="scientific">Nocardioides immobilis</name>
    <dbReference type="NCBI Taxonomy" id="2049295"/>
    <lineage>
        <taxon>Bacteria</taxon>
        <taxon>Bacillati</taxon>
        <taxon>Actinomycetota</taxon>
        <taxon>Actinomycetes</taxon>
        <taxon>Propionibacteriales</taxon>
        <taxon>Nocardioidaceae</taxon>
        <taxon>Nocardioides</taxon>
    </lineage>
</organism>
<dbReference type="InterPro" id="IPR050555">
    <property type="entry name" value="Bact_Solute-Bind_Prot2"/>
</dbReference>